<protein>
    <submittedName>
        <fullName evidence="1">PRO2049</fullName>
    </submittedName>
</protein>
<proteinExistence type="evidence at transcript level"/>
<sequence length="81" mass="9410">MPLVIYDNGLLHDTKSPTIKRQSRYIGFYQNLKLGTGLSIQIRKSKIQNAPIENLNLSTNMTHNKNAHLNILEFRFGRLNW</sequence>
<name>Q9P1F0_HUMAN</name>
<dbReference type="PhylomeDB" id="Q9P1F0"/>
<dbReference type="EMBL" id="AF116685">
    <property type="protein sequence ID" value="AAF71105.1"/>
    <property type="molecule type" value="mRNA"/>
</dbReference>
<evidence type="ECO:0000313" key="1">
    <source>
        <dbReference type="EMBL" id="AAF71105.1"/>
    </source>
</evidence>
<organism evidence="1">
    <name type="scientific">Homo sapiens</name>
    <name type="common">Human</name>
    <dbReference type="NCBI Taxonomy" id="9606"/>
    <lineage>
        <taxon>Eukaryota</taxon>
        <taxon>Metazoa</taxon>
        <taxon>Chordata</taxon>
        <taxon>Craniata</taxon>
        <taxon>Vertebrata</taxon>
        <taxon>Euteleostomi</taxon>
        <taxon>Mammalia</taxon>
        <taxon>Eutheria</taxon>
        <taxon>Euarchontoglires</taxon>
        <taxon>Primates</taxon>
        <taxon>Haplorrhini</taxon>
        <taxon>Catarrhini</taxon>
        <taxon>Hominidae</taxon>
        <taxon>Homo</taxon>
    </lineage>
</organism>
<reference evidence="1" key="1">
    <citation type="submission" date="1998-12" db="EMBL/GenBank/DDBJ databases">
        <title>Functional prediction of the coding sequences of 121 new genes deduced by analysis of cDNA clones from human fetal liver.</title>
        <authorList>
            <person name="Zhang C."/>
            <person name="Yu Y."/>
            <person name="Zhang S."/>
            <person name="Wei H."/>
            <person name="Zhou G."/>
            <person name="Ouyang S."/>
            <person name="Luo L."/>
            <person name="Bi J."/>
            <person name="Liu M."/>
            <person name="He F."/>
        </authorList>
    </citation>
    <scope>NUCLEOTIDE SEQUENCE</scope>
    <source>
        <tissue evidence="1">Liver</tissue>
    </source>
</reference>
<accession>Q9P1F0</accession>
<dbReference type="AlphaFoldDB" id="Q9P1F0"/>